<proteinExistence type="predicted"/>
<comment type="caution">
    <text evidence="2">The sequence shown here is derived from an EMBL/GenBank/DDBJ whole genome shotgun (WGS) entry which is preliminary data.</text>
</comment>
<dbReference type="InterPro" id="IPR000917">
    <property type="entry name" value="Sulfatase_N"/>
</dbReference>
<evidence type="ECO:0000313" key="3">
    <source>
        <dbReference type="Proteomes" id="UP000253570"/>
    </source>
</evidence>
<evidence type="ECO:0000259" key="1">
    <source>
        <dbReference type="Pfam" id="PF00884"/>
    </source>
</evidence>
<dbReference type="InterPro" id="IPR017850">
    <property type="entry name" value="Alkaline_phosphatase_core_sf"/>
</dbReference>
<dbReference type="SUPFAM" id="SSF53649">
    <property type="entry name" value="Alkaline phosphatase-like"/>
    <property type="match status" value="1"/>
</dbReference>
<dbReference type="CDD" id="cd16037">
    <property type="entry name" value="sulfatase_like"/>
    <property type="match status" value="1"/>
</dbReference>
<dbReference type="Pfam" id="PF00884">
    <property type="entry name" value="Sulfatase"/>
    <property type="match status" value="1"/>
</dbReference>
<dbReference type="PANTHER" id="PTHR46615">
    <property type="entry name" value="ARYLSULFATASE K"/>
    <property type="match status" value="1"/>
</dbReference>
<reference evidence="2 3" key="1">
    <citation type="journal article" date="2018" name="Microbiome">
        <title>Fine metagenomic profile of the Mediterranean stratified and mixed water columns revealed by assembly and recruitment.</title>
        <authorList>
            <person name="Haro-Moreno J.M."/>
            <person name="Lopez-Perez M."/>
            <person name="De La Torre J.R."/>
            <person name="Picazo A."/>
            <person name="Camacho A."/>
            <person name="Rodriguez-Valera F."/>
        </authorList>
    </citation>
    <scope>NUCLEOTIDE SEQUENCE [LARGE SCALE GENOMIC DNA]</scope>
    <source>
        <strain evidence="2">MED-G57</strain>
    </source>
</reference>
<accession>A0A368DTJ1</accession>
<dbReference type="Gene3D" id="3.40.720.10">
    <property type="entry name" value="Alkaline Phosphatase, subunit A"/>
    <property type="match status" value="1"/>
</dbReference>
<protein>
    <submittedName>
        <fullName evidence="2">Sulfatase</fullName>
    </submittedName>
</protein>
<dbReference type="GO" id="GO:0004065">
    <property type="term" value="F:arylsulfatase activity"/>
    <property type="evidence" value="ECO:0007669"/>
    <property type="project" value="TreeGrafter"/>
</dbReference>
<dbReference type="InterPro" id="IPR051849">
    <property type="entry name" value="GAG-degrading_sulfatase"/>
</dbReference>
<feature type="domain" description="Sulfatase N-terminal" evidence="1">
    <location>
        <begin position="5"/>
        <end position="344"/>
    </location>
</feature>
<name>A0A368DTJ1_9PROT</name>
<dbReference type="GO" id="GO:0015024">
    <property type="term" value="F:glucuronate-2-sulfatase activity"/>
    <property type="evidence" value="ECO:0007669"/>
    <property type="project" value="TreeGrafter"/>
</dbReference>
<dbReference type="AlphaFoldDB" id="A0A368DTJ1"/>
<gene>
    <name evidence="2" type="ORF">DBW71_00375</name>
</gene>
<sequence>MQGNNVLFIMADEHNYNCINAVGNNSIITPNINNLIKGGTLFSNAYTPSPLCVPARASLATGTYVHKNKYWDGAHAYDGKVMGWQHILRENNINVTSVGKLHYKDRTVDTGFTESIEPMHLKDGLGDLFGLLREDMPPKDACKRLSEELGRGECEYLEYDRLITKKATEWIQNQDSGSDNSSEPWVLFVSFVSPHYPLVSPPYYYDLYNDINLPYDNYPSQPPGKLHSWVRGIRESWPYDDYMDNEKRKIAVQAYYGMCSFMDSNVGQIVNELKQSNFYDNTTIIYASDHGESLGNRGLWGKMTMYEDSSSIPLIISGKDFKENSICETPVSLLDIYPTILDITSLDKSEASPDIDGKSLIKIGNSKYDKERCILSEYHGAGAYGGAFMLRMGDYKYIYYVGHERELFDVREDPNEEVNLCDQVKYNELVDKLDKELNSIIDPKYVDSMARQSQSKMLDEVGGKDFVLKRGNYAGTPVGS</sequence>
<dbReference type="Proteomes" id="UP000253570">
    <property type="component" value="Unassembled WGS sequence"/>
</dbReference>
<dbReference type="PANTHER" id="PTHR46615:SF1">
    <property type="entry name" value="ARYLSULFATASE K"/>
    <property type="match status" value="1"/>
</dbReference>
<organism evidence="2 3">
    <name type="scientific">PS1 clade bacterium</name>
    <dbReference type="NCBI Taxonomy" id="2175152"/>
    <lineage>
        <taxon>Bacteria</taxon>
        <taxon>Pseudomonadati</taxon>
        <taxon>Pseudomonadota</taxon>
        <taxon>Alphaproteobacteria</taxon>
        <taxon>PS1 clade</taxon>
    </lineage>
</organism>
<evidence type="ECO:0000313" key="2">
    <source>
        <dbReference type="EMBL" id="RCL74636.1"/>
    </source>
</evidence>
<dbReference type="EMBL" id="QOQD01000001">
    <property type="protein sequence ID" value="RCL74636.1"/>
    <property type="molecule type" value="Genomic_DNA"/>
</dbReference>